<evidence type="ECO:0000313" key="1">
    <source>
        <dbReference type="EMBL" id="GGM40939.1"/>
    </source>
</evidence>
<reference evidence="1" key="2">
    <citation type="submission" date="2020-09" db="EMBL/GenBank/DDBJ databases">
        <authorList>
            <person name="Sun Q."/>
            <person name="Zhou Y."/>
        </authorList>
    </citation>
    <scope>NUCLEOTIDE SEQUENCE</scope>
    <source>
        <strain evidence="1">CGMCC 1.6333</strain>
    </source>
</reference>
<dbReference type="OrthoDB" id="1912519at2"/>
<gene>
    <name evidence="1" type="ORF">GCM10011351_28960</name>
</gene>
<dbReference type="EMBL" id="BMLG01000025">
    <property type="protein sequence ID" value="GGM40939.1"/>
    <property type="molecule type" value="Genomic_DNA"/>
</dbReference>
<protein>
    <submittedName>
        <fullName evidence="1">Uncharacterized protein</fullName>
    </submittedName>
</protein>
<reference evidence="1" key="1">
    <citation type="journal article" date="2014" name="Int. J. Syst. Evol. Microbiol.">
        <title>Complete genome sequence of Corynebacterium casei LMG S-19264T (=DSM 44701T), isolated from a smear-ripened cheese.</title>
        <authorList>
            <consortium name="US DOE Joint Genome Institute (JGI-PGF)"/>
            <person name="Walter F."/>
            <person name="Albersmeier A."/>
            <person name="Kalinowski J."/>
            <person name="Ruckert C."/>
        </authorList>
    </citation>
    <scope>NUCLEOTIDE SEQUENCE</scope>
    <source>
        <strain evidence="1">CGMCC 1.6333</strain>
    </source>
</reference>
<dbReference type="Proteomes" id="UP000618460">
    <property type="component" value="Unassembled WGS sequence"/>
</dbReference>
<dbReference type="RefSeq" id="WP_117157328.1">
    <property type="nucleotide sequence ID" value="NZ_BMLG01000025.1"/>
</dbReference>
<organism evidence="1 2">
    <name type="scientific">Paraliobacillus quinghaiensis</name>
    <dbReference type="NCBI Taxonomy" id="470815"/>
    <lineage>
        <taxon>Bacteria</taxon>
        <taxon>Bacillati</taxon>
        <taxon>Bacillota</taxon>
        <taxon>Bacilli</taxon>
        <taxon>Bacillales</taxon>
        <taxon>Bacillaceae</taxon>
        <taxon>Paraliobacillus</taxon>
    </lineage>
</organism>
<name>A0A917TX22_9BACI</name>
<sequence>MIDLDFFLYVTIHSYLFYFLKIECKQGYSEGITIGSTQEKVRSIYGEYINEEYSHDEYDNVISLGGKTGMSFRIIDDRVSEIFIWFSCE</sequence>
<comment type="caution">
    <text evidence="1">The sequence shown here is derived from an EMBL/GenBank/DDBJ whole genome shotgun (WGS) entry which is preliminary data.</text>
</comment>
<accession>A0A917TX22</accession>
<dbReference type="AlphaFoldDB" id="A0A917TX22"/>
<proteinExistence type="predicted"/>
<keyword evidence="2" id="KW-1185">Reference proteome</keyword>
<evidence type="ECO:0000313" key="2">
    <source>
        <dbReference type="Proteomes" id="UP000618460"/>
    </source>
</evidence>